<dbReference type="EMBL" id="RZGX01000004">
    <property type="protein sequence ID" value="RUR24986.1"/>
    <property type="molecule type" value="Genomic_DNA"/>
</dbReference>
<accession>A0A317U5A3</accession>
<evidence type="ECO:0000313" key="1">
    <source>
        <dbReference type="EMBL" id="PWY56469.1"/>
    </source>
</evidence>
<evidence type="ECO:0000313" key="2">
    <source>
        <dbReference type="EMBL" id="PWY57174.1"/>
    </source>
</evidence>
<gene>
    <name evidence="2" type="ORF">DGG96_02365</name>
    <name evidence="1" type="ORF">DGG96_06825</name>
    <name evidence="3" type="ORF">ELY20_04310</name>
</gene>
<dbReference type="AlphaFoldDB" id="A0A317U5A3"/>
<sequence>MKISPLYQSKLNNFKLTPKLDTPLRLIARGICYGHISGEETELREFILASITDPADIEAINQPDDHQTYTVIAELFGILPSYILELSEENKRNILLAFRIFFEKNPLSLIKSIQQKTEYGDTVWTASALDKIAEAPELLQELIPELSLFIREYASKLSELELRRLIGAIHGNQVLIGLVMELYASGQFNWPHFQRNTLSEEELARSLEIYWHPEQKGNIAYFYQDFPEIELWRLFMDGYQQEAGWSNYEAREKGCINQLYQAWLYTKETMTEPLTPEYFKKIHSICAKNIIWNNTEGMYRKYRTSFGLSLRTLTFLGYIEHLTQFNNLCTLAKHGSLGFDALTCIETERLDTVIEQIIEEYESTVCTHAENPQDLLHAIIIFCKKLELTHPFSDCNGRLFCNLLLNRELVRHGFSPTILDNPNMIEGYTIQEFISELIRGMNSFQRLKADGSFKTGMNTLDLIKTQTYPIPDVWNIYQLSQSIPENVAALLGHHGVFSASSEKQVLVYSEPLNHGINFQNDTKSNLPTY</sequence>
<dbReference type="RefSeq" id="WP_110141420.1">
    <property type="nucleotide sequence ID" value="NZ_QHJG01000003.1"/>
</dbReference>
<dbReference type="Proteomes" id="UP000287374">
    <property type="component" value="Unassembled WGS sequence"/>
</dbReference>
<dbReference type="OrthoDB" id="6196979at2"/>
<name>A0A317U5A3_9GAMM</name>
<comment type="caution">
    <text evidence="2">The sequence shown here is derived from an EMBL/GenBank/DDBJ whole genome shotgun (WGS) entry which is preliminary data.</text>
</comment>
<proteinExistence type="predicted"/>
<reference evidence="2 4" key="1">
    <citation type="submission" date="2018-05" db="EMBL/GenBank/DDBJ databases">
        <title>Legionella qingyii sp.nov., whole genome shotgun sequence.</title>
        <authorList>
            <person name="Wu H."/>
            <person name="Zhu Q."/>
            <person name="Hu C."/>
        </authorList>
    </citation>
    <scope>NUCLEOTIDE SEQUENCE [LARGE SCALE GENOMIC DNA]</scope>
    <source>
        <strain evidence="2 4">HEB18</strain>
    </source>
</reference>
<dbReference type="EMBL" id="QHJG01000003">
    <property type="protein sequence ID" value="PWY57174.1"/>
    <property type="molecule type" value="Genomic_DNA"/>
</dbReference>
<evidence type="ECO:0000313" key="3">
    <source>
        <dbReference type="EMBL" id="RUR24986.1"/>
    </source>
</evidence>
<evidence type="ECO:0000313" key="4">
    <source>
        <dbReference type="Proteomes" id="UP000247152"/>
    </source>
</evidence>
<dbReference type="Proteomes" id="UP000247152">
    <property type="component" value="Unassembled WGS sequence"/>
</dbReference>
<organism evidence="2 4">
    <name type="scientific">Legionella qingyii</name>
    <dbReference type="NCBI Taxonomy" id="2184757"/>
    <lineage>
        <taxon>Bacteria</taxon>
        <taxon>Pseudomonadati</taxon>
        <taxon>Pseudomonadota</taxon>
        <taxon>Gammaproteobacteria</taxon>
        <taxon>Legionellales</taxon>
        <taxon>Legionellaceae</taxon>
        <taxon>Legionella</taxon>
    </lineage>
</organism>
<keyword evidence="5" id="KW-1185">Reference proteome</keyword>
<dbReference type="EMBL" id="QHJG01000008">
    <property type="protein sequence ID" value="PWY56469.1"/>
    <property type="molecule type" value="Genomic_DNA"/>
</dbReference>
<protein>
    <submittedName>
        <fullName evidence="2">Uncharacterized protein</fullName>
    </submittedName>
</protein>
<dbReference type="InterPro" id="IPR036597">
    <property type="entry name" value="Fido-like_dom_sf"/>
</dbReference>
<reference evidence="3 5" key="2">
    <citation type="submission" date="2018-12" db="EMBL/GenBank/DDBJ databases">
        <title>Legionella sp,whole genome shotgun sequence.</title>
        <authorList>
            <person name="Wu H."/>
        </authorList>
    </citation>
    <scope>NUCLEOTIDE SEQUENCE [LARGE SCALE GENOMIC DNA]</scope>
    <source>
        <strain evidence="3">Km489</strain>
        <strain evidence="5">km489</strain>
    </source>
</reference>
<evidence type="ECO:0000313" key="5">
    <source>
        <dbReference type="Proteomes" id="UP000287374"/>
    </source>
</evidence>
<dbReference type="Gene3D" id="1.10.3290.10">
    <property type="entry name" value="Fido-like domain"/>
    <property type="match status" value="1"/>
</dbReference>
<dbReference type="SUPFAM" id="SSF140931">
    <property type="entry name" value="Fic-like"/>
    <property type="match status" value="1"/>
</dbReference>